<organism evidence="1 2">
    <name type="scientific">Natrialba taiwanensis DSM 12281</name>
    <dbReference type="NCBI Taxonomy" id="1230458"/>
    <lineage>
        <taxon>Archaea</taxon>
        <taxon>Methanobacteriati</taxon>
        <taxon>Methanobacteriota</taxon>
        <taxon>Stenosarchaea group</taxon>
        <taxon>Halobacteria</taxon>
        <taxon>Halobacteriales</taxon>
        <taxon>Natrialbaceae</taxon>
        <taxon>Natrialba</taxon>
    </lineage>
</organism>
<accession>M0A5M1</accession>
<dbReference type="RefSeq" id="WP_006825471.1">
    <property type="nucleotide sequence ID" value="NZ_AOIL01000028.1"/>
</dbReference>
<name>M0A5M1_9EURY</name>
<dbReference type="Proteomes" id="UP000011648">
    <property type="component" value="Unassembled WGS sequence"/>
</dbReference>
<proteinExistence type="predicted"/>
<dbReference type="AlphaFoldDB" id="M0A5M1"/>
<comment type="caution">
    <text evidence="1">The sequence shown here is derived from an EMBL/GenBank/DDBJ whole genome shotgun (WGS) entry which is preliminary data.</text>
</comment>
<sequence>MGKDRLYDVPGVTKKVLRLVIKGKNTQEELADGLECAERTVYNKIHDPKILGFLEKEDGRYVISDKPQLMKLFQLDDRGVLKEKFENLPGVQEVNDELVGGSLSFVRVGRIISYYTESEAIDEDAFVTYGRVYSKWFDYLGMGYEHNQTLYRQKPTNYEQGSIGRNSGEGFPQVRPDKVFEALEIIGQGARSPSEIAEVYDYSENHVNKLLSTLYSLNLAYRNSAVKLTELGERVKDAPEEERKKLIRDSLLDLTLVKKYCELAPESPFKNQELMEQVGRSLGRDWSDTTRSTNAKRIYQWLLYSELFREVKRGTLAPTATANRKGVASLGDYE</sequence>
<dbReference type="OrthoDB" id="330874at2157"/>
<dbReference type="EMBL" id="AOIL01000028">
    <property type="protein sequence ID" value="ELY92648.1"/>
    <property type="molecule type" value="Genomic_DNA"/>
</dbReference>
<dbReference type="InterPro" id="IPR018632">
    <property type="entry name" value="AAA-associated_dom_C"/>
</dbReference>
<gene>
    <name evidence="1" type="ORF">C484_08468</name>
</gene>
<dbReference type="Pfam" id="PF09821">
    <property type="entry name" value="AAA_assoc_C"/>
    <property type="match status" value="1"/>
</dbReference>
<keyword evidence="2" id="KW-1185">Reference proteome</keyword>
<evidence type="ECO:0000313" key="1">
    <source>
        <dbReference type="EMBL" id="ELY92648.1"/>
    </source>
</evidence>
<reference evidence="1 2" key="1">
    <citation type="journal article" date="2014" name="PLoS Genet.">
        <title>Phylogenetically driven sequencing of extremely halophilic archaea reveals strategies for static and dynamic osmo-response.</title>
        <authorList>
            <person name="Becker E.A."/>
            <person name="Seitzer P.M."/>
            <person name="Tritt A."/>
            <person name="Larsen D."/>
            <person name="Krusor M."/>
            <person name="Yao A.I."/>
            <person name="Wu D."/>
            <person name="Madern D."/>
            <person name="Eisen J.A."/>
            <person name="Darling A.E."/>
            <person name="Facciotti M.T."/>
        </authorList>
    </citation>
    <scope>NUCLEOTIDE SEQUENCE [LARGE SCALE GENOMIC DNA]</scope>
    <source>
        <strain evidence="1 2">DSM 12281</strain>
    </source>
</reference>
<protein>
    <submittedName>
        <fullName evidence="1">Uncharacterized protein</fullName>
    </submittedName>
</protein>
<evidence type="ECO:0000313" key="2">
    <source>
        <dbReference type="Proteomes" id="UP000011648"/>
    </source>
</evidence>